<dbReference type="InterPro" id="IPR020347">
    <property type="entry name" value="Pop8"/>
</dbReference>
<evidence type="ECO:0000313" key="4">
    <source>
        <dbReference type="Proteomes" id="UP000053259"/>
    </source>
</evidence>
<dbReference type="PANTHER" id="PTHR28173">
    <property type="entry name" value="RIBONUCLEASES P/MRP PROTEIN SUBUNIT POP8"/>
    <property type="match status" value="1"/>
</dbReference>
<dbReference type="GO" id="GO:0000294">
    <property type="term" value="P:nuclear-transcribed mRNA catabolic process, RNase MRP-dependent"/>
    <property type="evidence" value="ECO:0007669"/>
    <property type="project" value="TreeGrafter"/>
</dbReference>
<reference evidence="3 4" key="1">
    <citation type="submission" date="2015-01" db="EMBL/GenBank/DDBJ databases">
        <title>The Genome Sequence of Ochroconis gallopava CBS43764.</title>
        <authorList>
            <consortium name="The Broad Institute Genomics Platform"/>
            <person name="Cuomo C."/>
            <person name="de Hoog S."/>
            <person name="Gorbushina A."/>
            <person name="Stielow B."/>
            <person name="Teixiera M."/>
            <person name="Abouelleil A."/>
            <person name="Chapman S.B."/>
            <person name="Priest M."/>
            <person name="Young S.K."/>
            <person name="Wortman J."/>
            <person name="Nusbaum C."/>
            <person name="Birren B."/>
        </authorList>
    </citation>
    <scope>NUCLEOTIDE SEQUENCE [LARGE SCALE GENOMIC DNA]</scope>
    <source>
        <strain evidence="3 4">CBS 43764</strain>
    </source>
</reference>
<dbReference type="HOGENOM" id="CLU_115053_1_1_1"/>
<dbReference type="Pfam" id="PF20976">
    <property type="entry name" value="Pop8"/>
    <property type="match status" value="1"/>
</dbReference>
<dbReference type="PANTHER" id="PTHR28173:SF1">
    <property type="entry name" value="RIBONUCLEASES P_MRP PROTEIN SUBUNIT POP8"/>
    <property type="match status" value="1"/>
</dbReference>
<dbReference type="AlphaFoldDB" id="A0A0D1ZVY5"/>
<organism evidence="3 4">
    <name type="scientific">Verruconis gallopava</name>
    <dbReference type="NCBI Taxonomy" id="253628"/>
    <lineage>
        <taxon>Eukaryota</taxon>
        <taxon>Fungi</taxon>
        <taxon>Dikarya</taxon>
        <taxon>Ascomycota</taxon>
        <taxon>Pezizomycotina</taxon>
        <taxon>Dothideomycetes</taxon>
        <taxon>Pleosporomycetidae</taxon>
        <taxon>Venturiales</taxon>
        <taxon>Sympoventuriaceae</taxon>
        <taxon>Verruconis</taxon>
    </lineage>
</organism>
<dbReference type="RefSeq" id="XP_016208497.1">
    <property type="nucleotide sequence ID" value="XM_016363657.1"/>
</dbReference>
<dbReference type="OrthoDB" id="5530243at2759"/>
<dbReference type="Proteomes" id="UP000053259">
    <property type="component" value="Unassembled WGS sequence"/>
</dbReference>
<evidence type="ECO:0000313" key="3">
    <source>
        <dbReference type="EMBL" id="KIV98627.1"/>
    </source>
</evidence>
<protein>
    <recommendedName>
        <fullName evidence="2">Ribonucleases P/MRP subunit Pop8-like domain-containing protein</fullName>
    </recommendedName>
</protein>
<keyword evidence="4" id="KW-1185">Reference proteome</keyword>
<dbReference type="GO" id="GO:0008033">
    <property type="term" value="P:tRNA processing"/>
    <property type="evidence" value="ECO:0007669"/>
    <property type="project" value="InterPro"/>
</dbReference>
<dbReference type="GO" id="GO:0000172">
    <property type="term" value="C:ribonuclease MRP complex"/>
    <property type="evidence" value="ECO:0007669"/>
    <property type="project" value="InterPro"/>
</dbReference>
<feature type="domain" description="Ribonucleases P/MRP subunit Pop8-like" evidence="2">
    <location>
        <begin position="58"/>
        <end position="133"/>
    </location>
</feature>
<dbReference type="InParanoid" id="A0A0D1ZVY5"/>
<accession>A0A0D1ZVY5</accession>
<feature type="region of interest" description="Disordered" evidence="1">
    <location>
        <begin position="1"/>
        <end position="26"/>
    </location>
</feature>
<dbReference type="EMBL" id="KN847613">
    <property type="protein sequence ID" value="KIV98627.1"/>
    <property type="molecule type" value="Genomic_DNA"/>
</dbReference>
<name>A0A0D1ZVY5_9PEZI</name>
<dbReference type="GO" id="GO:0004526">
    <property type="term" value="F:ribonuclease P activity"/>
    <property type="evidence" value="ECO:0007669"/>
    <property type="project" value="TreeGrafter"/>
</dbReference>
<dbReference type="VEuPathDB" id="FungiDB:PV09_09575"/>
<evidence type="ECO:0000256" key="1">
    <source>
        <dbReference type="SAM" id="MobiDB-lite"/>
    </source>
</evidence>
<sequence>MATDNAVVEDTEQKDDNHGDLNFQKRDFENSPNIQYSKRKQKKNPCHALHLETIRKPSWMYFHLQLFSTLTASVNGELDIITAKRHLTSALQRFVGLHGAAIPVDILKLKDKEMWIRVPREDGTAVHEALAGWVNDSVRWIVKGKDEWLARLATGGVKGGQDLFKPY</sequence>
<proteinExistence type="predicted"/>
<dbReference type="GO" id="GO:0034965">
    <property type="term" value="P:intronic box C/D snoRNA processing"/>
    <property type="evidence" value="ECO:0007669"/>
    <property type="project" value="TreeGrafter"/>
</dbReference>
<evidence type="ECO:0000259" key="2">
    <source>
        <dbReference type="Pfam" id="PF20976"/>
    </source>
</evidence>
<dbReference type="GO" id="GO:0000171">
    <property type="term" value="F:ribonuclease MRP activity"/>
    <property type="evidence" value="ECO:0007669"/>
    <property type="project" value="TreeGrafter"/>
</dbReference>
<dbReference type="GO" id="GO:0005655">
    <property type="term" value="C:nucleolar ribonuclease P complex"/>
    <property type="evidence" value="ECO:0007669"/>
    <property type="project" value="InterPro"/>
</dbReference>
<dbReference type="GeneID" id="27317548"/>
<feature type="compositionally biased region" description="Basic and acidic residues" evidence="1">
    <location>
        <begin position="14"/>
        <end position="26"/>
    </location>
</feature>
<dbReference type="InterPro" id="IPR049128">
    <property type="entry name" value="Pop8-like_dom"/>
</dbReference>
<gene>
    <name evidence="3" type="ORF">PV09_09575</name>
</gene>
<dbReference type="STRING" id="253628.A0A0D1ZVY5"/>